<protein>
    <recommendedName>
        <fullName evidence="1">F-box domain-containing protein</fullName>
    </recommendedName>
</protein>
<evidence type="ECO:0000259" key="1">
    <source>
        <dbReference type="PROSITE" id="PS50181"/>
    </source>
</evidence>
<feature type="domain" description="F-box" evidence="1">
    <location>
        <begin position="19"/>
        <end position="65"/>
    </location>
</feature>
<reference evidence="2 3" key="1">
    <citation type="submission" date="2018-06" db="EMBL/GenBank/DDBJ databases">
        <title>Complete Genomes of Monosporascus.</title>
        <authorList>
            <person name="Robinson A.J."/>
            <person name="Natvig D.O."/>
        </authorList>
    </citation>
    <scope>NUCLEOTIDE SEQUENCE [LARGE SCALE GENOMIC DNA]</scope>
    <source>
        <strain evidence="2 3">CBS 609.92</strain>
    </source>
</reference>
<accession>A0ABY0HA50</accession>
<name>A0ABY0HA50_9PEZI</name>
<dbReference type="InterPro" id="IPR001810">
    <property type="entry name" value="F-box_dom"/>
</dbReference>
<dbReference type="PROSITE" id="PS50181">
    <property type="entry name" value="FBOX"/>
    <property type="match status" value="1"/>
</dbReference>
<keyword evidence="3" id="KW-1185">Reference proteome</keyword>
<sequence>MSSETLDRLKFGSLTLSEAPRLDSLPDDVLLIILSYLRTAQDISHLALSSRRLHQVISVDGWRTFVRNCFHNLSLPSPVSDNDWKELAKKLTSQSRDWDRRAFVFHVFSRHERLARGRNRRNNPGHNSQTVPCHIIVDVHSQLSGRTEEETVVWGAGEDLVALARRKYDNVIRSQTWRRYSGAESGFTAGRDDVTSLSILKTARSSQGGASGLLVGRASGDLRLLSMSGENFGHTLRHYRPSTSENNAEQKEIQFFDTNEKSNLLAAATKDRILFYPLQGQEGASGDDTRVNLAATEEPAPIQPNEAFNIGDVRGPPYFRFIRSLKFLNDETVAVGLTSSTEPLRYLTLTPAGIESSGAPNIAGHLSSDEYHLGTVRALLPINAGSIASGGGNTILTSWDDGTIRLQDLRTQSAFDRIYQDHFEPTTPVNALVSYGFERFVGGSARAPVLKIFDFRWSKGYDYTESLPCGDHAPMPPPRPPTIMSEPLVAARSRCDHLRGCLCRWHALSREIYYRPNCNVYLPKRAGSDTPVHSLAKASDISPTLYAGLAGSLVELTLKTSSERGFQPSGNPPYSYHKAKVNIIETGDGTALSDISESQRMPIIRAQSERRFDYHFPASITKRHRLDEWLQDPHDFSDLYL</sequence>
<evidence type="ECO:0000313" key="3">
    <source>
        <dbReference type="Proteomes" id="UP000294003"/>
    </source>
</evidence>
<evidence type="ECO:0000313" key="2">
    <source>
        <dbReference type="EMBL" id="RYO85416.1"/>
    </source>
</evidence>
<gene>
    <name evidence="2" type="ORF">DL762_005190</name>
</gene>
<dbReference type="Proteomes" id="UP000294003">
    <property type="component" value="Unassembled WGS sequence"/>
</dbReference>
<dbReference type="CDD" id="cd09917">
    <property type="entry name" value="F-box_SF"/>
    <property type="match status" value="1"/>
</dbReference>
<dbReference type="InterPro" id="IPR036047">
    <property type="entry name" value="F-box-like_dom_sf"/>
</dbReference>
<comment type="caution">
    <text evidence="2">The sequence shown here is derived from an EMBL/GenBank/DDBJ whole genome shotgun (WGS) entry which is preliminary data.</text>
</comment>
<dbReference type="Gene3D" id="1.20.1280.50">
    <property type="match status" value="1"/>
</dbReference>
<organism evidence="2 3">
    <name type="scientific">Monosporascus cannonballus</name>
    <dbReference type="NCBI Taxonomy" id="155416"/>
    <lineage>
        <taxon>Eukaryota</taxon>
        <taxon>Fungi</taxon>
        <taxon>Dikarya</taxon>
        <taxon>Ascomycota</taxon>
        <taxon>Pezizomycotina</taxon>
        <taxon>Sordariomycetes</taxon>
        <taxon>Xylariomycetidae</taxon>
        <taxon>Xylariales</taxon>
        <taxon>Xylariales incertae sedis</taxon>
        <taxon>Monosporascus</taxon>
    </lineage>
</organism>
<proteinExistence type="predicted"/>
<dbReference type="EMBL" id="QJNS01000137">
    <property type="protein sequence ID" value="RYO85416.1"/>
    <property type="molecule type" value="Genomic_DNA"/>
</dbReference>
<dbReference type="SUPFAM" id="SSF50978">
    <property type="entry name" value="WD40 repeat-like"/>
    <property type="match status" value="1"/>
</dbReference>
<dbReference type="SUPFAM" id="SSF81383">
    <property type="entry name" value="F-box domain"/>
    <property type="match status" value="1"/>
</dbReference>
<dbReference type="InterPro" id="IPR036322">
    <property type="entry name" value="WD40_repeat_dom_sf"/>
</dbReference>
<dbReference type="Pfam" id="PF12937">
    <property type="entry name" value="F-box-like"/>
    <property type="match status" value="1"/>
</dbReference>